<name>A0ABT8D053_9FLAO</name>
<evidence type="ECO:0000313" key="2">
    <source>
        <dbReference type="Proteomes" id="UP001242368"/>
    </source>
</evidence>
<dbReference type="Proteomes" id="UP001242368">
    <property type="component" value="Unassembled WGS sequence"/>
</dbReference>
<sequence length="55" mass="6074">MPQNRYNILMLVPFIDDAGAEAVSAIFRAGIVPSALEFMKETLSTGRYNIMILAI</sequence>
<evidence type="ECO:0000313" key="1">
    <source>
        <dbReference type="EMBL" id="MDN3710225.1"/>
    </source>
</evidence>
<gene>
    <name evidence="1" type="ORF">QW060_25510</name>
</gene>
<comment type="caution">
    <text evidence="1">The sequence shown here is derived from an EMBL/GenBank/DDBJ whole genome shotgun (WGS) entry which is preliminary data.</text>
</comment>
<dbReference type="EMBL" id="JAUFQU010000078">
    <property type="protein sequence ID" value="MDN3710225.1"/>
    <property type="molecule type" value="Genomic_DNA"/>
</dbReference>
<reference evidence="2" key="1">
    <citation type="journal article" date="2019" name="Int. J. Syst. Evol. Microbiol.">
        <title>The Global Catalogue of Microorganisms (GCM) 10K type strain sequencing project: providing services to taxonomists for standard genome sequencing and annotation.</title>
        <authorList>
            <consortium name="The Broad Institute Genomics Platform"/>
            <consortium name="The Broad Institute Genome Sequencing Center for Infectious Disease"/>
            <person name="Wu L."/>
            <person name="Ma J."/>
        </authorList>
    </citation>
    <scope>NUCLEOTIDE SEQUENCE [LARGE SCALE GENOMIC DNA]</scope>
    <source>
        <strain evidence="2">CECT 7184</strain>
    </source>
</reference>
<organism evidence="1 2">
    <name type="scientific">Paenimyroides ceti</name>
    <dbReference type="NCBI Taxonomy" id="395087"/>
    <lineage>
        <taxon>Bacteria</taxon>
        <taxon>Pseudomonadati</taxon>
        <taxon>Bacteroidota</taxon>
        <taxon>Flavobacteriia</taxon>
        <taxon>Flavobacteriales</taxon>
        <taxon>Flavobacteriaceae</taxon>
        <taxon>Paenimyroides</taxon>
    </lineage>
</organism>
<protein>
    <submittedName>
        <fullName evidence="1">Uncharacterized protein</fullName>
    </submittedName>
</protein>
<accession>A0ABT8D053</accession>
<proteinExistence type="predicted"/>
<dbReference type="RefSeq" id="WP_290365459.1">
    <property type="nucleotide sequence ID" value="NZ_JAUFQU010000078.1"/>
</dbReference>
<keyword evidence="2" id="KW-1185">Reference proteome</keyword>